<dbReference type="RefSeq" id="WP_123176371.1">
    <property type="nucleotide sequence ID" value="NZ_QWDD01000001.1"/>
</dbReference>
<dbReference type="AlphaFoldDB" id="A0A3M9XU92"/>
<organism evidence="1 2">
    <name type="scientific">Methylocystis hirsuta</name>
    <dbReference type="NCBI Taxonomy" id="369798"/>
    <lineage>
        <taxon>Bacteria</taxon>
        <taxon>Pseudomonadati</taxon>
        <taxon>Pseudomonadota</taxon>
        <taxon>Alphaproteobacteria</taxon>
        <taxon>Hyphomicrobiales</taxon>
        <taxon>Methylocystaceae</taxon>
        <taxon>Methylocystis</taxon>
    </lineage>
</organism>
<gene>
    <name evidence="1" type="ORF">D1O30_13465</name>
</gene>
<evidence type="ECO:0000313" key="2">
    <source>
        <dbReference type="Proteomes" id="UP000268623"/>
    </source>
</evidence>
<dbReference type="EMBL" id="QWDD01000001">
    <property type="protein sequence ID" value="RNJ50440.1"/>
    <property type="molecule type" value="Genomic_DNA"/>
</dbReference>
<dbReference type="OrthoDB" id="8449848at2"/>
<name>A0A3M9XU92_9HYPH</name>
<accession>A0A3M9XU92</accession>
<protein>
    <submittedName>
        <fullName evidence="1">Uncharacterized protein</fullName>
    </submittedName>
</protein>
<evidence type="ECO:0000313" key="1">
    <source>
        <dbReference type="EMBL" id="RNJ50440.1"/>
    </source>
</evidence>
<sequence>MNEKATLRFASSAWWAEHPRTNLVVVHAILSLSTSDRTPEQIWLSPTTDEWRKVAELAADCCDDGDLALTGDRMAWRILSRTFRGDAPPFSI</sequence>
<dbReference type="Proteomes" id="UP000268623">
    <property type="component" value="Unassembled WGS sequence"/>
</dbReference>
<reference evidence="1 2" key="1">
    <citation type="submission" date="2018-08" db="EMBL/GenBank/DDBJ databases">
        <title>Genome sequence of Methylocystis hirsuta CSC1, a methanotroph able to accumulate PHAs.</title>
        <authorList>
            <person name="Bordel S."/>
            <person name="Rodriguez E."/>
            <person name="Gancedo J."/>
            <person name="Munoz R."/>
        </authorList>
    </citation>
    <scope>NUCLEOTIDE SEQUENCE [LARGE SCALE GENOMIC DNA]</scope>
    <source>
        <strain evidence="1 2">CSC1</strain>
    </source>
</reference>
<comment type="caution">
    <text evidence="1">The sequence shown here is derived from an EMBL/GenBank/DDBJ whole genome shotgun (WGS) entry which is preliminary data.</text>
</comment>
<proteinExistence type="predicted"/>
<keyword evidence="2" id="KW-1185">Reference proteome</keyword>